<dbReference type="PROSITE" id="PS00356">
    <property type="entry name" value="HTH_LACI_1"/>
    <property type="match status" value="1"/>
</dbReference>
<dbReference type="InterPro" id="IPR010982">
    <property type="entry name" value="Lambda_DNA-bd_dom_sf"/>
</dbReference>
<evidence type="ECO:0000256" key="1">
    <source>
        <dbReference type="ARBA" id="ARBA00023015"/>
    </source>
</evidence>
<dbReference type="Pfam" id="PF00356">
    <property type="entry name" value="LacI"/>
    <property type="match status" value="1"/>
</dbReference>
<protein>
    <submittedName>
        <fullName evidence="5">LacI family transcriptional regulator</fullName>
    </submittedName>
</protein>
<dbReference type="SMART" id="SM00354">
    <property type="entry name" value="HTH_LACI"/>
    <property type="match status" value="1"/>
</dbReference>
<keyword evidence="2" id="KW-0238">DNA-binding</keyword>
<dbReference type="GO" id="GO:0003700">
    <property type="term" value="F:DNA-binding transcription factor activity"/>
    <property type="evidence" value="ECO:0007669"/>
    <property type="project" value="TreeGrafter"/>
</dbReference>
<accession>A0A261G566</accession>
<evidence type="ECO:0000313" key="5">
    <source>
        <dbReference type="EMBL" id="OZG66587.1"/>
    </source>
</evidence>
<dbReference type="EMBL" id="MWWY01000004">
    <property type="protein sequence ID" value="OZG66587.1"/>
    <property type="molecule type" value="Genomic_DNA"/>
</dbReference>
<evidence type="ECO:0000259" key="4">
    <source>
        <dbReference type="PROSITE" id="PS50932"/>
    </source>
</evidence>
<dbReference type="SUPFAM" id="SSF53822">
    <property type="entry name" value="Periplasmic binding protein-like I"/>
    <property type="match status" value="1"/>
</dbReference>
<name>A0A261G566_9BIFI</name>
<sequence length="349" mass="37375">MKRSAVTLKDVAAAAGVSAMTASKAVRNAPGISDATRDRIQTIAREMGYTANASASMLKSGRSGIIQIIVNEYDIPFYSKLIAAMSDAVVDAGMVPFLQQTKYRADNATNALTNSLFSGTLADGVFIHASGLTGELVDSIKHGRPALFIDTYEERTLVSNIMFPNEEGSRAAITHLAERGCRRIGIVGPPFIDNNELLTKPTTRKLRLMGAKSALINLGLPYDESMVIPLVGMNETYAREAIRARGRDGMPFDGLFCLNDSSAIGAIRGLADIGLRVPEDVKVIGFDGVTSGEFFVPSLSTISVDMNQLATLAVMNLRQQIEAPAGKRPVPTTTTVGYTLVARESTVVR</sequence>
<dbReference type="Gene3D" id="3.40.50.2300">
    <property type="match status" value="2"/>
</dbReference>
<evidence type="ECO:0000256" key="3">
    <source>
        <dbReference type="ARBA" id="ARBA00023163"/>
    </source>
</evidence>
<reference evidence="5 6" key="1">
    <citation type="journal article" date="2017" name="BMC Genomics">
        <title>Comparative genomic and phylogenomic analyses of the Bifidobacteriaceae family.</title>
        <authorList>
            <person name="Lugli G.A."/>
            <person name="Milani C."/>
            <person name="Turroni F."/>
            <person name="Duranti S."/>
            <person name="Mancabelli L."/>
            <person name="Mangifesta M."/>
            <person name="Ferrario C."/>
            <person name="Modesto M."/>
            <person name="Mattarelli P."/>
            <person name="Jiri K."/>
            <person name="van Sinderen D."/>
            <person name="Ventura M."/>
        </authorList>
    </citation>
    <scope>NUCLEOTIDE SEQUENCE [LARGE SCALE GENOMIC DNA]</scope>
    <source>
        <strain evidence="5 6">DSM 100202</strain>
    </source>
</reference>
<keyword evidence="1" id="KW-0805">Transcription regulation</keyword>
<dbReference type="Gene3D" id="1.10.260.40">
    <property type="entry name" value="lambda repressor-like DNA-binding domains"/>
    <property type="match status" value="1"/>
</dbReference>
<evidence type="ECO:0000256" key="2">
    <source>
        <dbReference type="ARBA" id="ARBA00023125"/>
    </source>
</evidence>
<feature type="domain" description="HTH lacI-type" evidence="4">
    <location>
        <begin position="6"/>
        <end position="60"/>
    </location>
</feature>
<dbReference type="CDD" id="cd01392">
    <property type="entry name" value="HTH_LacI"/>
    <property type="match status" value="1"/>
</dbReference>
<evidence type="ECO:0000313" key="6">
    <source>
        <dbReference type="Proteomes" id="UP000216074"/>
    </source>
</evidence>
<dbReference type="GO" id="GO:0000976">
    <property type="term" value="F:transcription cis-regulatory region binding"/>
    <property type="evidence" value="ECO:0007669"/>
    <property type="project" value="TreeGrafter"/>
</dbReference>
<organism evidence="5 6">
    <name type="scientific">Bifidobacterium hapali</name>
    <dbReference type="NCBI Taxonomy" id="1630172"/>
    <lineage>
        <taxon>Bacteria</taxon>
        <taxon>Bacillati</taxon>
        <taxon>Actinomycetota</taxon>
        <taxon>Actinomycetes</taxon>
        <taxon>Bifidobacteriales</taxon>
        <taxon>Bifidobacteriaceae</taxon>
        <taxon>Bifidobacterium</taxon>
    </lineage>
</organism>
<dbReference type="AlphaFoldDB" id="A0A261G566"/>
<dbReference type="PANTHER" id="PTHR30146:SF109">
    <property type="entry name" value="HTH-TYPE TRANSCRIPTIONAL REGULATOR GALS"/>
    <property type="match status" value="1"/>
</dbReference>
<dbReference type="InterPro" id="IPR000843">
    <property type="entry name" value="HTH_LacI"/>
</dbReference>
<dbReference type="Pfam" id="PF13377">
    <property type="entry name" value="Peripla_BP_3"/>
    <property type="match status" value="1"/>
</dbReference>
<dbReference type="InterPro" id="IPR028082">
    <property type="entry name" value="Peripla_BP_I"/>
</dbReference>
<dbReference type="PANTHER" id="PTHR30146">
    <property type="entry name" value="LACI-RELATED TRANSCRIPTIONAL REPRESSOR"/>
    <property type="match status" value="1"/>
</dbReference>
<comment type="caution">
    <text evidence="5">The sequence shown here is derived from an EMBL/GenBank/DDBJ whole genome shotgun (WGS) entry which is preliminary data.</text>
</comment>
<dbReference type="Proteomes" id="UP000216074">
    <property type="component" value="Unassembled WGS sequence"/>
</dbReference>
<dbReference type="CDD" id="cd06267">
    <property type="entry name" value="PBP1_LacI_sugar_binding-like"/>
    <property type="match status" value="1"/>
</dbReference>
<dbReference type="RefSeq" id="WP_094728624.1">
    <property type="nucleotide sequence ID" value="NZ_MWWY01000004.1"/>
</dbReference>
<gene>
    <name evidence="5" type="ORF">BHAP_0115</name>
</gene>
<keyword evidence="6" id="KW-1185">Reference proteome</keyword>
<proteinExistence type="predicted"/>
<dbReference type="OrthoDB" id="3236211at2"/>
<keyword evidence="3" id="KW-0804">Transcription</keyword>
<dbReference type="PROSITE" id="PS50932">
    <property type="entry name" value="HTH_LACI_2"/>
    <property type="match status" value="1"/>
</dbReference>
<dbReference type="InterPro" id="IPR046335">
    <property type="entry name" value="LacI/GalR-like_sensor"/>
</dbReference>
<dbReference type="SUPFAM" id="SSF47413">
    <property type="entry name" value="lambda repressor-like DNA-binding domains"/>
    <property type="match status" value="1"/>
</dbReference>